<accession>A0AAD5UL99</accession>
<evidence type="ECO:0000313" key="4">
    <source>
        <dbReference type="EMBL" id="KAJ3261109.1"/>
    </source>
</evidence>
<keyword evidence="2" id="KW-0812">Transmembrane</keyword>
<evidence type="ECO:0000256" key="3">
    <source>
        <dbReference type="SAM" id="SignalP"/>
    </source>
</evidence>
<comment type="caution">
    <text evidence="4">The sequence shown here is derived from an EMBL/GenBank/DDBJ whole genome shotgun (WGS) entry which is preliminary data.</text>
</comment>
<feature type="compositionally biased region" description="Polar residues" evidence="1">
    <location>
        <begin position="511"/>
        <end position="522"/>
    </location>
</feature>
<keyword evidence="3" id="KW-0732">Signal</keyword>
<feature type="region of interest" description="Disordered" evidence="1">
    <location>
        <begin position="237"/>
        <end position="282"/>
    </location>
</feature>
<organism evidence="4 5">
    <name type="scientific">Boothiomyces macroporosus</name>
    <dbReference type="NCBI Taxonomy" id="261099"/>
    <lineage>
        <taxon>Eukaryota</taxon>
        <taxon>Fungi</taxon>
        <taxon>Fungi incertae sedis</taxon>
        <taxon>Chytridiomycota</taxon>
        <taxon>Chytridiomycota incertae sedis</taxon>
        <taxon>Chytridiomycetes</taxon>
        <taxon>Rhizophydiales</taxon>
        <taxon>Terramycetaceae</taxon>
        <taxon>Boothiomyces</taxon>
    </lineage>
</organism>
<feature type="compositionally biased region" description="Basic and acidic residues" evidence="1">
    <location>
        <begin position="238"/>
        <end position="251"/>
    </location>
</feature>
<dbReference type="AlphaFoldDB" id="A0AAD5UL99"/>
<evidence type="ECO:0000313" key="5">
    <source>
        <dbReference type="Proteomes" id="UP001210925"/>
    </source>
</evidence>
<keyword evidence="5" id="KW-1185">Reference proteome</keyword>
<sequence>MQLLNLLFLLLGSSSMLIRDSSEGMGNQSKRGINSDFATASIDRNVVNNENSPRANTPLPTSLVDANAIFDKIGESSANTDQRLPNGQSILPSTVQNLPPSIVQPTSTFTTDPTSIDTNLQGAITNNPQLMGAPLKSTPDLQNARNDNGAPVFNSTTFLILLSLIIVGMALCSLCMAIRTFREIQNDFGKSDIDDDNNTLCDEMSFVEPQPTIPETAICLPEIKIPGHLKLIGRSHHLHESHDSEGGDNGKAETSSGTDRKAETSSSVTINNNGDTTSSTVVTGDGGTFVNVNTGGVSVSSSVILSDAKDKVDDKIPVVTVINAINTAVKAVTTTTTTATTFAAPVEITTLAIVIPNVQTIAKVESTALSSSILPTSATSIPTITTTSSPDQNTVDSNAGSILMPLITVVTGVLIVSSLALLWVFWPNLKRPSPKMPPDSTSSSLTLSNEASQKDRHSQQDLNAPTPAFPVSPSTTEATPTDQLSPVVFSPLHNTHQNEDSIGDTTKEYDSSPTDNMEQGITTPKAKSGPEHKLINRSLLAILTTRLSNLSFRWSRSSTPNPSSVSDNLFKANHISVESEESLSKYLE</sequence>
<feature type="transmembrane region" description="Helical" evidence="2">
    <location>
        <begin position="158"/>
        <end position="178"/>
    </location>
</feature>
<gene>
    <name evidence="4" type="ORF">HK103_006418</name>
</gene>
<evidence type="ECO:0000256" key="2">
    <source>
        <dbReference type="SAM" id="Phobius"/>
    </source>
</evidence>
<dbReference type="EMBL" id="JADGKB010000007">
    <property type="protein sequence ID" value="KAJ3261109.1"/>
    <property type="molecule type" value="Genomic_DNA"/>
</dbReference>
<protein>
    <submittedName>
        <fullName evidence="4">Uncharacterized protein</fullName>
    </submittedName>
</protein>
<feature type="compositionally biased region" description="Low complexity" evidence="1">
    <location>
        <begin position="271"/>
        <end position="282"/>
    </location>
</feature>
<feature type="region of interest" description="Disordered" evidence="1">
    <location>
        <begin position="432"/>
        <end position="530"/>
    </location>
</feature>
<feature type="signal peptide" evidence="3">
    <location>
        <begin position="1"/>
        <end position="15"/>
    </location>
</feature>
<proteinExistence type="predicted"/>
<keyword evidence="2" id="KW-0472">Membrane</keyword>
<feature type="transmembrane region" description="Helical" evidence="2">
    <location>
        <begin position="402"/>
        <end position="426"/>
    </location>
</feature>
<feature type="region of interest" description="Disordered" evidence="1">
    <location>
        <begin position="76"/>
        <end position="97"/>
    </location>
</feature>
<reference evidence="4" key="1">
    <citation type="submission" date="2020-05" db="EMBL/GenBank/DDBJ databases">
        <title>Phylogenomic resolution of chytrid fungi.</title>
        <authorList>
            <person name="Stajich J.E."/>
            <person name="Amses K."/>
            <person name="Simmons R."/>
            <person name="Seto K."/>
            <person name="Myers J."/>
            <person name="Bonds A."/>
            <person name="Quandt C.A."/>
            <person name="Barry K."/>
            <person name="Liu P."/>
            <person name="Grigoriev I."/>
            <person name="Longcore J.E."/>
            <person name="James T.Y."/>
        </authorList>
    </citation>
    <scope>NUCLEOTIDE SEQUENCE</scope>
    <source>
        <strain evidence="4">PLAUS21</strain>
    </source>
</reference>
<name>A0AAD5UL99_9FUNG</name>
<dbReference type="Proteomes" id="UP001210925">
    <property type="component" value="Unassembled WGS sequence"/>
</dbReference>
<feature type="compositionally biased region" description="Polar residues" evidence="1">
    <location>
        <begin position="472"/>
        <end position="484"/>
    </location>
</feature>
<feature type="chain" id="PRO_5042179399" evidence="3">
    <location>
        <begin position="16"/>
        <end position="588"/>
    </location>
</feature>
<keyword evidence="2" id="KW-1133">Transmembrane helix</keyword>
<evidence type="ECO:0000256" key="1">
    <source>
        <dbReference type="SAM" id="MobiDB-lite"/>
    </source>
</evidence>